<evidence type="ECO:0000313" key="1">
    <source>
        <dbReference type="EMBL" id="CCO44414.1"/>
    </source>
</evidence>
<dbReference type="Gene3D" id="3.30.1490.300">
    <property type="match status" value="1"/>
</dbReference>
<dbReference type="InterPro" id="IPR005883">
    <property type="entry name" value="PilM"/>
</dbReference>
<dbReference type="Gene3D" id="3.30.420.40">
    <property type="match status" value="2"/>
</dbReference>
<protein>
    <submittedName>
        <fullName evidence="1">Type IV pilus assembly protein PilM</fullName>
    </submittedName>
</protein>
<name>A0AAV2VI73_9VIBR</name>
<evidence type="ECO:0000313" key="2">
    <source>
        <dbReference type="Proteomes" id="UP000018211"/>
    </source>
</evidence>
<organism evidence="1 2">
    <name type="scientific">Vibrio nigripulchritudo SOn1</name>
    <dbReference type="NCBI Taxonomy" id="1238450"/>
    <lineage>
        <taxon>Bacteria</taxon>
        <taxon>Pseudomonadati</taxon>
        <taxon>Pseudomonadota</taxon>
        <taxon>Gammaproteobacteria</taxon>
        <taxon>Vibrionales</taxon>
        <taxon>Vibrionaceae</taxon>
        <taxon>Vibrio</taxon>
    </lineage>
</organism>
<dbReference type="AlphaFoldDB" id="A0AAV2VI73"/>
<gene>
    <name evidence="1" type="ORF">VIBNISOn1_1100018</name>
</gene>
<proteinExistence type="predicted"/>
<dbReference type="Proteomes" id="UP000018211">
    <property type="component" value="Unassembled WGS sequence"/>
</dbReference>
<comment type="caution">
    <text evidence="1">The sequence shown here is derived from an EMBL/GenBank/DDBJ whole genome shotgun (WGS) entry which is preliminary data.</text>
</comment>
<dbReference type="PANTHER" id="PTHR32432">
    <property type="entry name" value="CELL DIVISION PROTEIN FTSA-RELATED"/>
    <property type="match status" value="1"/>
</dbReference>
<dbReference type="NCBIfam" id="TIGR01175">
    <property type="entry name" value="pilM"/>
    <property type="match status" value="1"/>
</dbReference>
<dbReference type="PIRSF" id="PIRSF019169">
    <property type="entry name" value="PilM"/>
    <property type="match status" value="1"/>
</dbReference>
<dbReference type="GeneID" id="97542830"/>
<dbReference type="EMBL" id="CAOF01000014">
    <property type="protein sequence ID" value="CCO44414.1"/>
    <property type="molecule type" value="Genomic_DNA"/>
</dbReference>
<dbReference type="InterPro" id="IPR050696">
    <property type="entry name" value="FtsA/MreB"/>
</dbReference>
<dbReference type="Pfam" id="PF11104">
    <property type="entry name" value="PilM_2"/>
    <property type="match status" value="1"/>
</dbReference>
<dbReference type="RefSeq" id="WP_004405331.1">
    <property type="nucleotide sequence ID" value="NZ_LK391965.1"/>
</dbReference>
<dbReference type="PANTHER" id="PTHR32432:SF3">
    <property type="entry name" value="ETHANOLAMINE UTILIZATION PROTEIN EUTJ"/>
    <property type="match status" value="1"/>
</dbReference>
<dbReference type="CDD" id="cd24049">
    <property type="entry name" value="ASKHA_NBD_PilM"/>
    <property type="match status" value="1"/>
</dbReference>
<dbReference type="SUPFAM" id="SSF53067">
    <property type="entry name" value="Actin-like ATPase domain"/>
    <property type="match status" value="2"/>
</dbReference>
<dbReference type="InterPro" id="IPR043129">
    <property type="entry name" value="ATPase_NBD"/>
</dbReference>
<accession>A0AAV2VI73</accession>
<reference evidence="1 2" key="1">
    <citation type="journal article" date="2013" name="ISME J.">
        <title>Comparative genomics of pathogenic lineages of Vibrio nigripulchritudo identifies virulence-associated traits.</title>
        <authorList>
            <person name="Goudenege D."/>
            <person name="Labreuche Y."/>
            <person name="Krin E."/>
            <person name="Ansquer D."/>
            <person name="Mangenot S."/>
            <person name="Calteau A."/>
            <person name="Medigue C."/>
            <person name="Mazel D."/>
            <person name="Polz M.F."/>
            <person name="Le Roux F."/>
        </authorList>
    </citation>
    <scope>NUCLEOTIDE SEQUENCE [LARGE SCALE GENOMIC DNA]</scope>
    <source>
        <strain evidence="1 2">SOn1</strain>
    </source>
</reference>
<sequence length="338" mass="37082">MGRSLVVGIDFGHHSIKAVAMKPIGELMQLVGYNELTVPEDIFSENHTLDYQKIVKKLKELKKGLPLFSQQVAVSVPDKAVISKVLQIEQDMDGREQEFAVHQAFGQQSPIPLEELSLDFFEVDQKVTTRSTTSTFQVYATRKEVVDSRVAALTKAGLKPLTVDVHANSLLKVWRLASQVHPERRQWMLVDIGLNQTSLCTVAAGRTPFYKEVPFGTQNVAQSQEVSESISLSSDSLTQGFVRELGEKLQRHISLYNSVNPQQNVDGIWLSGGGANLVGIADMLSSELSLEVAQLNPFGLVENGTKKSIKQLSDSAAYGVAMGLAISGVEWLKGNHHA</sequence>